<reference evidence="3 4" key="1">
    <citation type="journal article" date="2018" name="Mol. Biol. Evol.">
        <title>Broad Genomic Sampling Reveals a Smut Pathogenic Ancestry of the Fungal Clade Ustilaginomycotina.</title>
        <authorList>
            <person name="Kijpornyongpan T."/>
            <person name="Mondo S.J."/>
            <person name="Barry K."/>
            <person name="Sandor L."/>
            <person name="Lee J."/>
            <person name="Lipzen A."/>
            <person name="Pangilinan J."/>
            <person name="LaButti K."/>
            <person name="Hainaut M."/>
            <person name="Henrissat B."/>
            <person name="Grigoriev I.V."/>
            <person name="Spatafora J.W."/>
            <person name="Aime M.C."/>
        </authorList>
    </citation>
    <scope>NUCLEOTIDE SEQUENCE [LARGE SCALE GENOMIC DNA]</scope>
    <source>
        <strain evidence="3 4">MCA 4718</strain>
    </source>
</reference>
<name>A0A316U3W8_9BASI</name>
<gene>
    <name evidence="3" type="ORF">BCV69DRAFT_299748</name>
</gene>
<dbReference type="SUPFAM" id="SSF48150">
    <property type="entry name" value="DNA-glycosylase"/>
    <property type="match status" value="1"/>
</dbReference>
<feature type="compositionally biased region" description="Acidic residues" evidence="1">
    <location>
        <begin position="43"/>
        <end position="52"/>
    </location>
</feature>
<evidence type="ECO:0000313" key="3">
    <source>
        <dbReference type="EMBL" id="PWN19992.1"/>
    </source>
</evidence>
<dbReference type="InterPro" id="IPR011257">
    <property type="entry name" value="DNA_glycosylase"/>
</dbReference>
<evidence type="ECO:0000313" key="4">
    <source>
        <dbReference type="Proteomes" id="UP000245942"/>
    </source>
</evidence>
<feature type="domain" description="HhH-GPD" evidence="2">
    <location>
        <begin position="193"/>
        <end position="352"/>
    </location>
</feature>
<evidence type="ECO:0000259" key="2">
    <source>
        <dbReference type="SMART" id="SM00478"/>
    </source>
</evidence>
<dbReference type="InterPro" id="IPR003265">
    <property type="entry name" value="HhH-GPD_domain"/>
</dbReference>
<dbReference type="GeneID" id="37016098"/>
<feature type="region of interest" description="Disordered" evidence="1">
    <location>
        <begin position="1"/>
        <end position="134"/>
    </location>
</feature>
<dbReference type="SMART" id="SM00478">
    <property type="entry name" value="ENDO3c"/>
    <property type="match status" value="1"/>
</dbReference>
<dbReference type="AlphaFoldDB" id="A0A316U3W8"/>
<sequence>MAAATKSNGALKANNTKTNAASTASNGLRRSRRSTGGAVKVEQEEEQDEEGTDAARSPAKKVKIEENSDVKTPTKKKTTPTKAKGGAKKNVKKEEQEQDAKDVKPSPGKTLAERKLSQHRSSANNTPFPRWPLPTHEEAEKVAWILGRAHGYRPTSEGGRGLPRFTPPAEEKEQFGGCGDVKDVIEATVRTILSCNTSGRNSTAAHQSLVQRFGVRNWEAILEAPQKEVEEAIRCGGLAVNKSKNIQALLRDTKERYGSLSLQHLHDLPTPEVQEILLSFSGVGPKVQSCVQAFCLGRASFAVDTHVQRLSIALGWVPAKSSREQTYYHLNQRVQDELMYPLHVLLIKHGKVCSNCKAKGGRLGKDAKWESDESDADGAKEEEDEKKVDAKARGCPLKEAGLLGRRNLKLLPEEGETEEAAVKKEEKA</sequence>
<dbReference type="OrthoDB" id="5607at2759"/>
<evidence type="ECO:0000256" key="1">
    <source>
        <dbReference type="SAM" id="MobiDB-lite"/>
    </source>
</evidence>
<feature type="region of interest" description="Disordered" evidence="1">
    <location>
        <begin position="154"/>
        <end position="176"/>
    </location>
</feature>
<protein>
    <submittedName>
        <fullName evidence="3">DNA glycosylase</fullName>
    </submittedName>
</protein>
<feature type="compositionally biased region" description="Basic residues" evidence="1">
    <location>
        <begin position="73"/>
        <end position="91"/>
    </location>
</feature>
<accession>A0A316U3W8</accession>
<feature type="region of interest" description="Disordered" evidence="1">
    <location>
        <begin position="360"/>
        <end position="392"/>
    </location>
</feature>
<feature type="compositionally biased region" description="Low complexity" evidence="1">
    <location>
        <begin position="8"/>
        <end position="27"/>
    </location>
</feature>
<dbReference type="PANTHER" id="PTHR47203">
    <property type="match status" value="1"/>
</dbReference>
<dbReference type="GO" id="GO:0000702">
    <property type="term" value="F:oxidized base lesion DNA N-glycosylase activity"/>
    <property type="evidence" value="ECO:0007669"/>
    <property type="project" value="UniProtKB-ARBA"/>
</dbReference>
<dbReference type="CDD" id="cd00056">
    <property type="entry name" value="ENDO3c"/>
    <property type="match status" value="1"/>
</dbReference>
<dbReference type="RefSeq" id="XP_025347152.1">
    <property type="nucleotide sequence ID" value="XM_025494364.1"/>
</dbReference>
<dbReference type="Pfam" id="PF00730">
    <property type="entry name" value="HhH-GPD"/>
    <property type="match status" value="1"/>
</dbReference>
<dbReference type="InterPro" id="IPR023170">
    <property type="entry name" value="HhH_base_excis_C"/>
</dbReference>
<feature type="compositionally biased region" description="Basic and acidic residues" evidence="1">
    <location>
        <begin position="92"/>
        <end position="104"/>
    </location>
</feature>
<proteinExistence type="predicted"/>
<feature type="compositionally biased region" description="Acidic residues" evidence="1">
    <location>
        <begin position="372"/>
        <end position="384"/>
    </location>
</feature>
<dbReference type="STRING" id="1684307.A0A316U3W8"/>
<dbReference type="PANTHER" id="PTHR47203:SF1">
    <property type="entry name" value="HYPOTHETICAL BASE EXCISION DNA REPAIR PROTEIN (EUROFUNG)"/>
    <property type="match status" value="1"/>
</dbReference>
<dbReference type="Gene3D" id="1.10.340.30">
    <property type="entry name" value="Hypothetical protein, domain 2"/>
    <property type="match status" value="1"/>
</dbReference>
<organism evidence="3 4">
    <name type="scientific">Pseudomicrostroma glucosiphilum</name>
    <dbReference type="NCBI Taxonomy" id="1684307"/>
    <lineage>
        <taxon>Eukaryota</taxon>
        <taxon>Fungi</taxon>
        <taxon>Dikarya</taxon>
        <taxon>Basidiomycota</taxon>
        <taxon>Ustilaginomycotina</taxon>
        <taxon>Exobasidiomycetes</taxon>
        <taxon>Microstromatales</taxon>
        <taxon>Microstromatales incertae sedis</taxon>
        <taxon>Pseudomicrostroma</taxon>
    </lineage>
</organism>
<keyword evidence="4" id="KW-1185">Reference proteome</keyword>
<dbReference type="EMBL" id="KZ819329">
    <property type="protein sequence ID" value="PWN19992.1"/>
    <property type="molecule type" value="Genomic_DNA"/>
</dbReference>
<dbReference type="GO" id="GO:0006285">
    <property type="term" value="P:base-excision repair, AP site formation"/>
    <property type="evidence" value="ECO:0007669"/>
    <property type="project" value="UniProtKB-ARBA"/>
</dbReference>
<dbReference type="Gene3D" id="1.10.1670.10">
    <property type="entry name" value="Helix-hairpin-Helix base-excision DNA repair enzymes (C-terminal)"/>
    <property type="match status" value="1"/>
</dbReference>
<dbReference type="Proteomes" id="UP000245942">
    <property type="component" value="Unassembled WGS sequence"/>
</dbReference>